<dbReference type="Proteomes" id="UP000199656">
    <property type="component" value="Unassembled WGS sequence"/>
</dbReference>
<dbReference type="Gene3D" id="3.30.530.20">
    <property type="match status" value="1"/>
</dbReference>
<name>A0A1H3YQP9_9BACT</name>
<organism evidence="1 2">
    <name type="scientific">Chitinophaga terrae</name>
    <name type="common">ex Kim and Jung 2007</name>
    <dbReference type="NCBI Taxonomy" id="408074"/>
    <lineage>
        <taxon>Bacteria</taxon>
        <taxon>Pseudomonadati</taxon>
        <taxon>Bacteroidota</taxon>
        <taxon>Chitinophagia</taxon>
        <taxon>Chitinophagales</taxon>
        <taxon>Chitinophagaceae</taxon>
        <taxon>Chitinophaga</taxon>
    </lineage>
</organism>
<sequence>MRFMKLILISIIIFGSLIFLTSLIFPSTAVVERSGVIQAPVDVVYAQINDLKAWPSWNPWAKPDSTAALSFSSPASGAGAYYTWSGKQNEGKVTILDSAPDKGIHYLMNINNLRPVNGGIEIKPTSDGKATAIFWHMEIKLGLLPWWKLRGFMADRVYGSTMNDALNKLSTICESRPQ</sequence>
<reference evidence="2" key="1">
    <citation type="submission" date="2016-10" db="EMBL/GenBank/DDBJ databases">
        <authorList>
            <person name="Varghese N."/>
            <person name="Submissions S."/>
        </authorList>
    </citation>
    <scope>NUCLEOTIDE SEQUENCE [LARGE SCALE GENOMIC DNA]</scope>
    <source>
        <strain evidence="2">DSM 23920</strain>
    </source>
</reference>
<dbReference type="OrthoDB" id="9807923at2"/>
<dbReference type="Pfam" id="PF10604">
    <property type="entry name" value="Polyketide_cyc2"/>
    <property type="match status" value="1"/>
</dbReference>
<keyword evidence="2" id="KW-1185">Reference proteome</keyword>
<evidence type="ECO:0000313" key="1">
    <source>
        <dbReference type="EMBL" id="SEA13886.1"/>
    </source>
</evidence>
<dbReference type="InterPro" id="IPR019587">
    <property type="entry name" value="Polyketide_cyclase/dehydratase"/>
</dbReference>
<protein>
    <submittedName>
        <fullName evidence="1">Polyketide cyclase / dehydrase and lipid transport</fullName>
    </submittedName>
</protein>
<dbReference type="STRING" id="408074.SAMN05660909_00915"/>
<gene>
    <name evidence="1" type="ORF">SAMN05660909_00915</name>
</gene>
<dbReference type="RefSeq" id="WP_089759140.1">
    <property type="nucleotide sequence ID" value="NZ_BKAT01000002.1"/>
</dbReference>
<dbReference type="AlphaFoldDB" id="A0A1H3YQP9"/>
<proteinExistence type="predicted"/>
<dbReference type="SUPFAM" id="SSF55961">
    <property type="entry name" value="Bet v1-like"/>
    <property type="match status" value="1"/>
</dbReference>
<dbReference type="EMBL" id="FNRL01000003">
    <property type="protein sequence ID" value="SEA13886.1"/>
    <property type="molecule type" value="Genomic_DNA"/>
</dbReference>
<dbReference type="InterPro" id="IPR023393">
    <property type="entry name" value="START-like_dom_sf"/>
</dbReference>
<evidence type="ECO:0000313" key="2">
    <source>
        <dbReference type="Proteomes" id="UP000199656"/>
    </source>
</evidence>
<accession>A0A1H3YQP9</accession>